<dbReference type="Pfam" id="PF03007">
    <property type="entry name" value="WS_DGAT_cat"/>
    <property type="match status" value="1"/>
</dbReference>
<keyword evidence="1" id="KW-0812">Transmembrane</keyword>
<evidence type="ECO:0000259" key="3">
    <source>
        <dbReference type="Pfam" id="PF03007"/>
    </source>
</evidence>
<dbReference type="InterPro" id="IPR004255">
    <property type="entry name" value="O-acyltransferase_WSD1_N"/>
</dbReference>
<evidence type="ECO:0000313" key="4">
    <source>
        <dbReference type="EMBL" id="KJE91726.1"/>
    </source>
</evidence>
<proteinExistence type="predicted"/>
<evidence type="ECO:0000256" key="1">
    <source>
        <dbReference type="SAM" id="Phobius"/>
    </source>
</evidence>
<dbReference type="InterPro" id="IPR050471">
    <property type="entry name" value="AB_hydrolase"/>
</dbReference>
<evidence type="ECO:0000259" key="2">
    <source>
        <dbReference type="Pfam" id="PF00561"/>
    </source>
</evidence>
<dbReference type="SUPFAM" id="SSF53474">
    <property type="entry name" value="alpha/beta-Hydrolases"/>
    <property type="match status" value="1"/>
</dbReference>
<dbReference type="InterPro" id="IPR000073">
    <property type="entry name" value="AB_hydrolase_1"/>
</dbReference>
<dbReference type="GO" id="GO:0045017">
    <property type="term" value="P:glycerolipid biosynthetic process"/>
    <property type="evidence" value="ECO:0007669"/>
    <property type="project" value="InterPro"/>
</dbReference>
<dbReference type="eggNOG" id="KOG4178">
    <property type="taxonomic scope" value="Eukaryota"/>
</dbReference>
<dbReference type="PANTHER" id="PTHR43433">
    <property type="entry name" value="HYDROLASE, ALPHA/BETA FOLD FAMILY PROTEIN"/>
    <property type="match status" value="1"/>
</dbReference>
<reference evidence="5" key="1">
    <citation type="submission" date="2011-02" db="EMBL/GenBank/DDBJ databases">
        <title>The Genome Sequence of Capsaspora owczarzaki ATCC 30864.</title>
        <authorList>
            <person name="Russ C."/>
            <person name="Cuomo C."/>
            <person name="Burger G."/>
            <person name="Gray M.W."/>
            <person name="Holland P.W.H."/>
            <person name="King N."/>
            <person name="Lang F.B.F."/>
            <person name="Roger A.J."/>
            <person name="Ruiz-Trillo I."/>
            <person name="Young S.K."/>
            <person name="Zeng Q."/>
            <person name="Gargeya S."/>
            <person name="Alvarado L."/>
            <person name="Berlin A."/>
            <person name="Chapman S.B."/>
            <person name="Chen Z."/>
            <person name="Freedman E."/>
            <person name="Gellesch M."/>
            <person name="Goldberg J."/>
            <person name="Griggs A."/>
            <person name="Gujja S."/>
            <person name="Heilman E."/>
            <person name="Heiman D."/>
            <person name="Howarth C."/>
            <person name="Mehta T."/>
            <person name="Neiman D."/>
            <person name="Pearson M."/>
            <person name="Roberts A."/>
            <person name="Saif S."/>
            <person name="Shea T."/>
            <person name="Shenoy N."/>
            <person name="Sisk P."/>
            <person name="Stolte C."/>
            <person name="Sykes S."/>
            <person name="White J."/>
            <person name="Yandava C."/>
            <person name="Haas B."/>
            <person name="Nusbaum C."/>
            <person name="Birren B."/>
        </authorList>
    </citation>
    <scope>NUCLEOTIDE SEQUENCE</scope>
    <source>
        <strain evidence="5">ATCC 30864</strain>
    </source>
</reference>
<feature type="domain" description="O-acyltransferase WSD1-like N-terminal" evidence="3">
    <location>
        <begin position="303"/>
        <end position="425"/>
    </location>
</feature>
<dbReference type="Gene3D" id="3.40.50.1820">
    <property type="entry name" value="alpha/beta hydrolase"/>
    <property type="match status" value="1"/>
</dbReference>
<dbReference type="OrthoDB" id="19657at2759"/>
<keyword evidence="1" id="KW-0472">Membrane</keyword>
<dbReference type="Proteomes" id="UP000008743">
    <property type="component" value="Unassembled WGS sequence"/>
</dbReference>
<dbReference type="PRINTS" id="PR00111">
    <property type="entry name" value="ABHYDROLASE"/>
</dbReference>
<gene>
    <name evidence="4" type="ORF">CAOG_002821</name>
</gene>
<keyword evidence="1" id="KW-1133">Transmembrane helix</keyword>
<dbReference type="EMBL" id="KE346363">
    <property type="protein sequence ID" value="KJE91726.1"/>
    <property type="molecule type" value="Genomic_DNA"/>
</dbReference>
<protein>
    <submittedName>
        <fullName evidence="4">Uncharacterized protein</fullName>
    </submittedName>
</protein>
<dbReference type="STRING" id="595528.A0A0D2U9H6"/>
<dbReference type="InParanoid" id="A0A0D2U9H6"/>
<dbReference type="PANTHER" id="PTHR43433:SF5">
    <property type="entry name" value="AB HYDROLASE-1 DOMAIN-CONTAINING PROTEIN"/>
    <property type="match status" value="1"/>
</dbReference>
<dbReference type="Pfam" id="PF00561">
    <property type="entry name" value="Abhydrolase_1"/>
    <property type="match status" value="1"/>
</dbReference>
<dbReference type="InterPro" id="IPR029058">
    <property type="entry name" value="AB_hydrolase_fold"/>
</dbReference>
<dbReference type="GO" id="GO:0004144">
    <property type="term" value="F:diacylglycerol O-acyltransferase activity"/>
    <property type="evidence" value="ECO:0007669"/>
    <property type="project" value="InterPro"/>
</dbReference>
<accession>A0A0D2U9H6</accession>
<organism evidence="4 5">
    <name type="scientific">Capsaspora owczarzaki (strain ATCC 30864)</name>
    <dbReference type="NCBI Taxonomy" id="595528"/>
    <lineage>
        <taxon>Eukaryota</taxon>
        <taxon>Filasterea</taxon>
        <taxon>Capsaspora</taxon>
    </lineage>
</organism>
<keyword evidence="5" id="KW-1185">Reference proteome</keyword>
<name>A0A0D2U9H6_CAPO3</name>
<evidence type="ECO:0000313" key="5">
    <source>
        <dbReference type="Proteomes" id="UP000008743"/>
    </source>
</evidence>
<dbReference type="AlphaFoldDB" id="A0A0D2U9H6"/>
<feature type="domain" description="AB hydrolase-1" evidence="2">
    <location>
        <begin position="29"/>
        <end position="264"/>
    </location>
</feature>
<dbReference type="PhylomeDB" id="A0A0D2U9H6"/>
<sequence>MPLCDIPPMHGAPPVSLHYVVEGRGPRRILFVMGLGATLDGWMFQHAHFGKRHPDKYTVCVFDNRGIGESDYNSTVNSTSIMANDALALLNHLGWHSDVHLVGISMGGMISMEAASRAPEVFASLTLVNTHAGEWRPTPLATSALFLRSMTAKDTTSRLEALFRLLHSHRLDPKGQRGKAIIEALRMRIAKGRPSRFGFLGQLGAVFRHSVSARRLAALKATGLPVLICVGTDDILVRPQRSHDLHRHLGGVLRVFDGVGHALVSEAHDTFNTVLEDHVRAHDPADVHGVRPVARVPNFDTLPAIDSLFLMMESPENSMSIAGVSMFDSKDAPSHAELITLLHKWTHQFPRLRQRVINWQADASSSASGPLSWVDDPTFDITRHVKVISVTPESRLTVQEAIGRELSRPLLRDRPLWNAVLFDGVPLAGVTAADGKTVYGAEARGTALFIQLHHAIADGGLSVHMILALCQDSSTAASSAAASASGTTSTHPHKADSADNFGSTAPLAVHLQKHDPHQPITRADPALVSRTSAAESHARVVEPKMQRKRHYAQLPALRSLYLLASSVWALLIGIIAWLVSAVGVGIKMLGVNRLGQSPLLYMDGTPRSNASLSSVIATSQQRLNAALDWLSRGESVWSVMNALRGHSGVDVLRRLSQHAQFARV</sequence>
<feature type="transmembrane region" description="Helical" evidence="1">
    <location>
        <begin position="560"/>
        <end position="586"/>
    </location>
</feature>